<organism evidence="7 8">
    <name type="scientific">Eiseniibacteriota bacterium</name>
    <dbReference type="NCBI Taxonomy" id="2212470"/>
    <lineage>
        <taxon>Bacteria</taxon>
        <taxon>Candidatus Eiseniibacteriota</taxon>
    </lineage>
</organism>
<feature type="transmembrane region" description="Helical" evidence="5">
    <location>
        <begin position="32"/>
        <end position="52"/>
    </location>
</feature>
<feature type="domain" description="ABC transmembrane type-1" evidence="6">
    <location>
        <begin position="26"/>
        <end position="222"/>
    </location>
</feature>
<evidence type="ECO:0000256" key="2">
    <source>
        <dbReference type="ARBA" id="ARBA00022692"/>
    </source>
</evidence>
<keyword evidence="2 5" id="KW-0812">Transmembrane</keyword>
<name>A0A948W8E0_UNCEI</name>
<feature type="transmembrane region" description="Helical" evidence="5">
    <location>
        <begin position="201"/>
        <end position="222"/>
    </location>
</feature>
<proteinExistence type="inferred from homology"/>
<dbReference type="Pfam" id="PF00528">
    <property type="entry name" value="BPD_transp_1"/>
    <property type="match status" value="1"/>
</dbReference>
<evidence type="ECO:0000259" key="6">
    <source>
        <dbReference type="PROSITE" id="PS50928"/>
    </source>
</evidence>
<dbReference type="InterPro" id="IPR035906">
    <property type="entry name" value="MetI-like_sf"/>
</dbReference>
<feature type="transmembrane region" description="Helical" evidence="5">
    <location>
        <begin position="64"/>
        <end position="85"/>
    </location>
</feature>
<comment type="subcellular location">
    <subcellularLocation>
        <location evidence="5">Cell membrane</location>
        <topology evidence="5">Multi-pass membrane protein</topology>
    </subcellularLocation>
    <subcellularLocation>
        <location evidence="1">Membrane</location>
        <topology evidence="1">Multi-pass membrane protein</topology>
    </subcellularLocation>
</comment>
<evidence type="ECO:0000313" key="7">
    <source>
        <dbReference type="EMBL" id="MBU2693220.1"/>
    </source>
</evidence>
<keyword evidence="4 5" id="KW-0472">Membrane</keyword>
<dbReference type="AlphaFoldDB" id="A0A948W8E0"/>
<keyword evidence="5" id="KW-0813">Transport</keyword>
<dbReference type="SUPFAM" id="SSF161098">
    <property type="entry name" value="MetI-like"/>
    <property type="match status" value="1"/>
</dbReference>
<comment type="similarity">
    <text evidence="5">Belongs to the binding-protein-dependent transport system permease family.</text>
</comment>
<dbReference type="InterPro" id="IPR049783">
    <property type="entry name" value="ABC_perm_TupB-like"/>
</dbReference>
<feature type="transmembrane region" description="Helical" evidence="5">
    <location>
        <begin position="97"/>
        <end position="119"/>
    </location>
</feature>
<evidence type="ECO:0000256" key="3">
    <source>
        <dbReference type="ARBA" id="ARBA00022989"/>
    </source>
</evidence>
<evidence type="ECO:0000256" key="5">
    <source>
        <dbReference type="RuleBase" id="RU363032"/>
    </source>
</evidence>
<reference evidence="7" key="1">
    <citation type="submission" date="2021-05" db="EMBL/GenBank/DDBJ databases">
        <title>Energy efficiency and biological interactions define the core microbiome of deep oligotrophic groundwater.</title>
        <authorList>
            <person name="Mehrshad M."/>
            <person name="Lopez-Fernandez M."/>
            <person name="Bell E."/>
            <person name="Bernier-Latmani R."/>
            <person name="Bertilsson S."/>
            <person name="Dopson M."/>
        </authorList>
    </citation>
    <scope>NUCLEOTIDE SEQUENCE</scope>
    <source>
        <strain evidence="7">Modern_marine.mb.64</strain>
    </source>
</reference>
<dbReference type="CDD" id="cd06261">
    <property type="entry name" value="TM_PBP2"/>
    <property type="match status" value="1"/>
</dbReference>
<feature type="transmembrane region" description="Helical" evidence="5">
    <location>
        <begin position="154"/>
        <end position="181"/>
    </location>
</feature>
<dbReference type="NCBIfam" id="NF038017">
    <property type="entry name" value="ABC_perm1"/>
    <property type="match status" value="1"/>
</dbReference>
<evidence type="ECO:0000256" key="1">
    <source>
        <dbReference type="ARBA" id="ARBA00004141"/>
    </source>
</evidence>
<accession>A0A948W8E0</accession>
<dbReference type="PANTHER" id="PTHR43632">
    <property type="entry name" value="PERMEASE COMPONENT OF TUNGSTATE ABC TRANSPORTER"/>
    <property type="match status" value="1"/>
</dbReference>
<sequence>MNFLFSGVGEALQRIIQLDADLLSALVTTVKVSFASTAIASILSLPLGFLLARHEFHGKHLVLATLKTALAFPTVVVALFVYAFLANQGPLGRLHLLFTPAAIIIGQVLLVVPLIIALVHSVLQSCIGTIHEEARLLGASPVDAFLKTLVEARLGILTALMTGFGRVASEIGVSLILGGNIRGYTRTMTTAISLETNQGNFPQAVALGILLLFIVLLINLGIQIGGRQRGTV</sequence>
<evidence type="ECO:0000256" key="4">
    <source>
        <dbReference type="ARBA" id="ARBA00023136"/>
    </source>
</evidence>
<evidence type="ECO:0000313" key="8">
    <source>
        <dbReference type="Proteomes" id="UP000777784"/>
    </source>
</evidence>
<dbReference type="GO" id="GO:0005886">
    <property type="term" value="C:plasma membrane"/>
    <property type="evidence" value="ECO:0007669"/>
    <property type="project" value="UniProtKB-SubCell"/>
</dbReference>
<comment type="caution">
    <text evidence="7">The sequence shown here is derived from an EMBL/GenBank/DDBJ whole genome shotgun (WGS) entry which is preliminary data.</text>
</comment>
<dbReference type="PROSITE" id="PS50928">
    <property type="entry name" value="ABC_TM1"/>
    <property type="match status" value="1"/>
</dbReference>
<dbReference type="EMBL" id="JAHJDP010000117">
    <property type="protein sequence ID" value="MBU2693220.1"/>
    <property type="molecule type" value="Genomic_DNA"/>
</dbReference>
<dbReference type="Proteomes" id="UP000777784">
    <property type="component" value="Unassembled WGS sequence"/>
</dbReference>
<dbReference type="PANTHER" id="PTHR43632:SF1">
    <property type="entry name" value="PERMEASE COMPONENT OF TUNGSTATE ABC TRANSPORTER"/>
    <property type="match status" value="1"/>
</dbReference>
<protein>
    <submittedName>
        <fullName evidence="7">ABC transporter permease</fullName>
    </submittedName>
</protein>
<keyword evidence="3 5" id="KW-1133">Transmembrane helix</keyword>
<dbReference type="GO" id="GO:0055085">
    <property type="term" value="P:transmembrane transport"/>
    <property type="evidence" value="ECO:0007669"/>
    <property type="project" value="InterPro"/>
</dbReference>
<dbReference type="InterPro" id="IPR000515">
    <property type="entry name" value="MetI-like"/>
</dbReference>
<dbReference type="Gene3D" id="1.10.3720.10">
    <property type="entry name" value="MetI-like"/>
    <property type="match status" value="1"/>
</dbReference>
<gene>
    <name evidence="7" type="ORF">KJ970_20070</name>
</gene>